<dbReference type="PANTHER" id="PTHR30028">
    <property type="entry name" value="UPF0014 INNER MEMBRANE PROTEIN YBBM-RELATED"/>
    <property type="match status" value="1"/>
</dbReference>
<accession>A0ABR1JR83</accession>
<protein>
    <submittedName>
        <fullName evidence="7">Uncharacterized protein</fullName>
    </submittedName>
</protein>
<comment type="caution">
    <text evidence="7">The sequence shown here is derived from an EMBL/GenBank/DDBJ whole genome shotgun (WGS) entry which is preliminary data.</text>
</comment>
<feature type="transmembrane region" description="Helical" evidence="6">
    <location>
        <begin position="211"/>
        <end position="230"/>
    </location>
</feature>
<evidence type="ECO:0000313" key="7">
    <source>
        <dbReference type="EMBL" id="KAK7466060.1"/>
    </source>
</evidence>
<keyword evidence="5 6" id="KW-0472">Membrane</keyword>
<evidence type="ECO:0000256" key="4">
    <source>
        <dbReference type="ARBA" id="ARBA00022989"/>
    </source>
</evidence>
<evidence type="ECO:0000256" key="1">
    <source>
        <dbReference type="ARBA" id="ARBA00004141"/>
    </source>
</evidence>
<evidence type="ECO:0000256" key="2">
    <source>
        <dbReference type="ARBA" id="ARBA00005268"/>
    </source>
</evidence>
<name>A0ABR1JR83_9AGAR</name>
<dbReference type="InterPro" id="IPR005226">
    <property type="entry name" value="UPF0014_fam"/>
</dbReference>
<comment type="subcellular location">
    <subcellularLocation>
        <location evidence="1">Membrane</location>
        <topology evidence="1">Multi-pass membrane protein</topology>
    </subcellularLocation>
</comment>
<feature type="transmembrane region" description="Helical" evidence="6">
    <location>
        <begin position="242"/>
        <end position="267"/>
    </location>
</feature>
<feature type="transmembrane region" description="Helical" evidence="6">
    <location>
        <begin position="81"/>
        <end position="100"/>
    </location>
</feature>
<comment type="similarity">
    <text evidence="2">Belongs to the UPF0014 family.</text>
</comment>
<dbReference type="EMBL" id="JBANRG010000005">
    <property type="protein sequence ID" value="KAK7466060.1"/>
    <property type="molecule type" value="Genomic_DNA"/>
</dbReference>
<feature type="transmembrane region" description="Helical" evidence="6">
    <location>
        <begin position="23"/>
        <end position="41"/>
    </location>
</feature>
<organism evidence="7 8">
    <name type="scientific">Marasmiellus scandens</name>
    <dbReference type="NCBI Taxonomy" id="2682957"/>
    <lineage>
        <taxon>Eukaryota</taxon>
        <taxon>Fungi</taxon>
        <taxon>Dikarya</taxon>
        <taxon>Basidiomycota</taxon>
        <taxon>Agaricomycotina</taxon>
        <taxon>Agaricomycetes</taxon>
        <taxon>Agaricomycetidae</taxon>
        <taxon>Agaricales</taxon>
        <taxon>Marasmiineae</taxon>
        <taxon>Omphalotaceae</taxon>
        <taxon>Marasmiellus</taxon>
    </lineage>
</organism>
<proteinExistence type="inferred from homology"/>
<feature type="transmembrane region" description="Helical" evidence="6">
    <location>
        <begin position="112"/>
        <end position="133"/>
    </location>
</feature>
<sequence>MQPPFFKTSRRWDITPSPDSQNLAWTNVFVALIFILFNAFISHKFKLGVGVSLIVAAARCMVQLAVVATLLGKVFETDSPWAVGGIVFLLNLMGTIETVANKSKRRHVNMFPSVLISMLGSTIPISIIGTKYSMSIEPFWDPVQYIPVVGMLCGSTIGGVTISIDHILREFQENRDRIEMHLAFGASRVEACRPIVMDALRIALTPTINQMSVLGIIAIPGMMTGAILGGSSVQQAAKLQMIIMFMISASTALASICASTYALSIMVDEEHRIRGERIYGRFAWGEVFCLGNVITRVAGAWRDVAAMAGRVKAGVLPGTERGRRNRDEEEVELLSTRREDLRGISA</sequence>
<dbReference type="PANTHER" id="PTHR30028:SF0">
    <property type="entry name" value="PROTEIN ALUMINUM SENSITIVE 3"/>
    <property type="match status" value="1"/>
</dbReference>
<evidence type="ECO:0000313" key="8">
    <source>
        <dbReference type="Proteomes" id="UP001498398"/>
    </source>
</evidence>
<evidence type="ECO:0000256" key="6">
    <source>
        <dbReference type="SAM" id="Phobius"/>
    </source>
</evidence>
<keyword evidence="4 6" id="KW-1133">Transmembrane helix</keyword>
<feature type="transmembrane region" description="Helical" evidence="6">
    <location>
        <begin position="145"/>
        <end position="168"/>
    </location>
</feature>
<dbReference type="Pfam" id="PF03649">
    <property type="entry name" value="UPF0014"/>
    <property type="match status" value="1"/>
</dbReference>
<dbReference type="Proteomes" id="UP001498398">
    <property type="component" value="Unassembled WGS sequence"/>
</dbReference>
<gene>
    <name evidence="7" type="ORF">VKT23_004784</name>
</gene>
<feature type="transmembrane region" description="Helical" evidence="6">
    <location>
        <begin position="53"/>
        <end position="75"/>
    </location>
</feature>
<reference evidence="7 8" key="1">
    <citation type="submission" date="2024-01" db="EMBL/GenBank/DDBJ databases">
        <title>A draft genome for the cacao thread blight pathogen Marasmiellus scandens.</title>
        <authorList>
            <person name="Baruah I.K."/>
            <person name="Leung J."/>
            <person name="Bukari Y."/>
            <person name="Amoako-Attah I."/>
            <person name="Meinhardt L.W."/>
            <person name="Bailey B.A."/>
            <person name="Cohen S.P."/>
        </authorList>
    </citation>
    <scope>NUCLEOTIDE SEQUENCE [LARGE SCALE GENOMIC DNA]</scope>
    <source>
        <strain evidence="7 8">GH-19</strain>
    </source>
</reference>
<keyword evidence="3 6" id="KW-0812">Transmembrane</keyword>
<evidence type="ECO:0000256" key="5">
    <source>
        <dbReference type="ARBA" id="ARBA00023136"/>
    </source>
</evidence>
<evidence type="ECO:0000256" key="3">
    <source>
        <dbReference type="ARBA" id="ARBA00022692"/>
    </source>
</evidence>
<keyword evidence="8" id="KW-1185">Reference proteome</keyword>